<proteinExistence type="inferred from homology"/>
<evidence type="ECO:0000313" key="4">
    <source>
        <dbReference type="EMBL" id="GDY28679.1"/>
    </source>
</evidence>
<accession>A0A4D4J228</accession>
<dbReference type="PROSITE" id="PS00444">
    <property type="entry name" value="POLYPRENYL_SYNTHASE_2"/>
    <property type="match status" value="1"/>
</dbReference>
<dbReference type="SFLD" id="SFLDG01017">
    <property type="entry name" value="Polyprenyl_Transferase_Like"/>
    <property type="match status" value="1"/>
</dbReference>
<keyword evidence="2" id="KW-0460">Magnesium</keyword>
<dbReference type="SUPFAM" id="SSF48576">
    <property type="entry name" value="Terpenoid synthases"/>
    <property type="match status" value="1"/>
</dbReference>
<dbReference type="RefSeq" id="WP_137811868.1">
    <property type="nucleotide sequence ID" value="NZ_BJFL01000001.1"/>
</dbReference>
<dbReference type="GO" id="GO:0046872">
    <property type="term" value="F:metal ion binding"/>
    <property type="evidence" value="ECO:0007669"/>
    <property type="project" value="UniProtKB-KW"/>
</dbReference>
<evidence type="ECO:0000256" key="1">
    <source>
        <dbReference type="ARBA" id="ARBA00022723"/>
    </source>
</evidence>
<sequence length="339" mass="35816">MTATLPKPVTIAGDLVQPALRHAVAGLDGSVRHVVSYHLGWVDEHGNPTTGGGGKALRPALTLLAAQAAGAEPDRAVPGAAAVELVHNFSLLHDDVMDGDVERRHRPTAWRLFGVGAAILAGDALLTLAVDVLQREADLPTARAATACLTDTVQRLIAGQSADVEFERRADVTLGECLAMAAGKTGALMRCATSIGAILVGAPPDVVDTLGQYGAHLGLAFQLVDDMLGIWGRPGVTGKPVLADLRVRKRSVPVVAALSSGTPAGERLREFYRRPEPPREEELAEMADLVERAGGLTWTETEARRHVQAAGDCLATLDAPAEARDALWQIALFVTERDR</sequence>
<gene>
    <name evidence="4" type="ORF">GTS_03120</name>
</gene>
<comment type="similarity">
    <text evidence="3">Belongs to the FPP/GGPP synthase family.</text>
</comment>
<reference evidence="5" key="1">
    <citation type="submission" date="2019-04" db="EMBL/GenBank/DDBJ databases">
        <title>Draft genome sequence of Pseudonocardiaceae bacterium SL3-2-4.</title>
        <authorList>
            <person name="Ningsih F."/>
            <person name="Yokota A."/>
            <person name="Sakai Y."/>
            <person name="Nanatani K."/>
            <person name="Yabe S."/>
            <person name="Oetari A."/>
            <person name="Sjamsuridzal W."/>
        </authorList>
    </citation>
    <scope>NUCLEOTIDE SEQUENCE [LARGE SCALE GENOMIC DNA]</scope>
    <source>
        <strain evidence="5">SL3-2-4</strain>
    </source>
</reference>
<keyword evidence="3" id="KW-0808">Transferase</keyword>
<dbReference type="CDD" id="cd00685">
    <property type="entry name" value="Trans_IPPS_HT"/>
    <property type="match status" value="1"/>
</dbReference>
<keyword evidence="5" id="KW-1185">Reference proteome</keyword>
<protein>
    <submittedName>
        <fullName evidence="4">(2E,6E)-farnesyl diphosphate synthase</fullName>
    </submittedName>
</protein>
<evidence type="ECO:0000313" key="5">
    <source>
        <dbReference type="Proteomes" id="UP000298860"/>
    </source>
</evidence>
<dbReference type="GO" id="GO:0008299">
    <property type="term" value="P:isoprenoid biosynthetic process"/>
    <property type="evidence" value="ECO:0007669"/>
    <property type="project" value="InterPro"/>
</dbReference>
<keyword evidence="1" id="KW-0479">Metal-binding</keyword>
<dbReference type="InterPro" id="IPR008949">
    <property type="entry name" value="Isoprenoid_synthase_dom_sf"/>
</dbReference>
<dbReference type="AlphaFoldDB" id="A0A4D4J228"/>
<dbReference type="Gene3D" id="1.10.600.10">
    <property type="entry name" value="Farnesyl Diphosphate Synthase"/>
    <property type="match status" value="1"/>
</dbReference>
<dbReference type="OrthoDB" id="4497239at2"/>
<comment type="caution">
    <text evidence="4">The sequence shown here is derived from an EMBL/GenBank/DDBJ whole genome shotgun (WGS) entry which is preliminary data.</text>
</comment>
<name>A0A4D4J228_9PSEU</name>
<organism evidence="4 5">
    <name type="scientific">Gandjariella thermophila</name>
    <dbReference type="NCBI Taxonomy" id="1931992"/>
    <lineage>
        <taxon>Bacteria</taxon>
        <taxon>Bacillati</taxon>
        <taxon>Actinomycetota</taxon>
        <taxon>Actinomycetes</taxon>
        <taxon>Pseudonocardiales</taxon>
        <taxon>Pseudonocardiaceae</taxon>
        <taxon>Gandjariella</taxon>
    </lineage>
</organism>
<dbReference type="PROSITE" id="PS00723">
    <property type="entry name" value="POLYPRENYL_SYNTHASE_1"/>
    <property type="match status" value="1"/>
</dbReference>
<dbReference type="PANTHER" id="PTHR12001">
    <property type="entry name" value="GERANYLGERANYL PYROPHOSPHATE SYNTHASE"/>
    <property type="match status" value="1"/>
</dbReference>
<dbReference type="GO" id="GO:0004659">
    <property type="term" value="F:prenyltransferase activity"/>
    <property type="evidence" value="ECO:0007669"/>
    <property type="project" value="InterPro"/>
</dbReference>
<dbReference type="Pfam" id="PF00348">
    <property type="entry name" value="polyprenyl_synt"/>
    <property type="match status" value="1"/>
</dbReference>
<dbReference type="InterPro" id="IPR033749">
    <property type="entry name" value="Polyprenyl_synt_CS"/>
</dbReference>
<dbReference type="PANTHER" id="PTHR12001:SF71">
    <property type="entry name" value="(2E,6E)-FARNESYL DIPHOSPHATE SYNTHASE"/>
    <property type="match status" value="1"/>
</dbReference>
<dbReference type="InterPro" id="IPR000092">
    <property type="entry name" value="Polyprenyl_synt"/>
</dbReference>
<evidence type="ECO:0000256" key="3">
    <source>
        <dbReference type="RuleBase" id="RU004466"/>
    </source>
</evidence>
<evidence type="ECO:0000256" key="2">
    <source>
        <dbReference type="ARBA" id="ARBA00022842"/>
    </source>
</evidence>
<dbReference type="Proteomes" id="UP000298860">
    <property type="component" value="Unassembled WGS sequence"/>
</dbReference>
<dbReference type="SFLD" id="SFLDS00005">
    <property type="entry name" value="Isoprenoid_Synthase_Type_I"/>
    <property type="match status" value="1"/>
</dbReference>
<dbReference type="EMBL" id="BJFL01000001">
    <property type="protein sequence ID" value="GDY28679.1"/>
    <property type="molecule type" value="Genomic_DNA"/>
</dbReference>